<sequence length="116" mass="13361">MAPYSETRRTKSNANLDSTRPRIVDWRLPRSRSNPLQRIKKLASYYYYSVVNSQFFATNIAIKIAAQPKPPLEISRNGVRKHPSQGVCLLLFIYFLFPFASLVNLCLHDLFSGQCH</sequence>
<proteinExistence type="predicted"/>
<dbReference type="EMBL" id="GG749492">
    <property type="protein sequence ID" value="KMW68621.1"/>
    <property type="molecule type" value="Genomic_DNA"/>
</dbReference>
<protein>
    <submittedName>
        <fullName evidence="2">Uncharacterized protein</fullName>
    </submittedName>
</protein>
<dbReference type="AlphaFoldDB" id="A0A0J9ERG0"/>
<keyword evidence="1" id="KW-0472">Membrane</keyword>
<organism evidence="2">
    <name type="scientific">Ajellomyces dermatitidis (strain ATCC 18188 / CBS 674.68)</name>
    <name type="common">Blastomyces dermatitidis</name>
    <dbReference type="NCBI Taxonomy" id="653446"/>
    <lineage>
        <taxon>Eukaryota</taxon>
        <taxon>Fungi</taxon>
        <taxon>Dikarya</taxon>
        <taxon>Ascomycota</taxon>
        <taxon>Pezizomycotina</taxon>
        <taxon>Eurotiomycetes</taxon>
        <taxon>Eurotiomycetidae</taxon>
        <taxon>Onygenales</taxon>
        <taxon>Ajellomycetaceae</taxon>
        <taxon>Blastomyces</taxon>
    </lineage>
</organism>
<evidence type="ECO:0000313" key="2">
    <source>
        <dbReference type="EMBL" id="KMW68621.1"/>
    </source>
</evidence>
<evidence type="ECO:0000256" key="1">
    <source>
        <dbReference type="SAM" id="Phobius"/>
    </source>
</evidence>
<feature type="transmembrane region" description="Helical" evidence="1">
    <location>
        <begin position="87"/>
        <end position="111"/>
    </location>
</feature>
<name>A0A0J9ERG0_AJEDA</name>
<reference evidence="2" key="1">
    <citation type="submission" date="2010-03" db="EMBL/GenBank/DDBJ databases">
        <title>Annotation of Blastomyces dermatitidis strain ATCC 18188.</title>
        <authorList>
            <consortium name="The Broad Institute Genome Sequencing Platform"/>
            <consortium name="Broad Institute Genome Sequencing Center for Infectious Disease."/>
            <person name="Cuomo C."/>
            <person name="Klein B."/>
            <person name="Sullivan T."/>
            <person name="Heitman J."/>
            <person name="Young S."/>
            <person name="Zeng Q."/>
            <person name="Gargeya S."/>
            <person name="Alvarado L."/>
            <person name="Berlin A.M."/>
            <person name="Chapman S.B."/>
            <person name="Chen Z."/>
            <person name="Freedman E."/>
            <person name="Gellesch M."/>
            <person name="Goldberg J."/>
            <person name="Griggs A."/>
            <person name="Gujja S."/>
            <person name="Heilman E."/>
            <person name="Heiman D."/>
            <person name="Howarth C."/>
            <person name="Mehta T."/>
            <person name="Neiman D."/>
            <person name="Pearson M."/>
            <person name="Roberts A."/>
            <person name="Saif S."/>
            <person name="Shea T."/>
            <person name="Shenoy N."/>
            <person name="Sisk P."/>
            <person name="Stolte C."/>
            <person name="Sykes S."/>
            <person name="White J."/>
            <person name="Yandava C."/>
            <person name="Haas B."/>
            <person name="Nusbaum C."/>
            <person name="Birren B."/>
        </authorList>
    </citation>
    <scope>NUCLEOTIDE SEQUENCE</scope>
    <source>
        <strain evidence="2">ATCC 18188</strain>
    </source>
</reference>
<keyword evidence="1" id="KW-1133">Transmembrane helix</keyword>
<keyword evidence="1" id="KW-0812">Transmembrane</keyword>
<gene>
    <name evidence="2" type="ORF">BDDG_12928</name>
</gene>
<dbReference type="Proteomes" id="UP000007802">
    <property type="component" value="Unassembled WGS sequence"/>
</dbReference>
<accession>A0A0J9ERG0</accession>